<accession>A0A1H7X5Z4</accession>
<dbReference type="EMBL" id="FOBS01000009">
    <property type="protein sequence ID" value="SEM29133.1"/>
    <property type="molecule type" value="Genomic_DNA"/>
</dbReference>
<dbReference type="Proteomes" id="UP000198744">
    <property type="component" value="Unassembled WGS sequence"/>
</dbReference>
<gene>
    <name evidence="2" type="ORF">SAMN04489760_10981</name>
</gene>
<dbReference type="PANTHER" id="PTHR22617:SF43">
    <property type="entry name" value="PROTEIN PILI"/>
    <property type="match status" value="1"/>
</dbReference>
<dbReference type="STRING" id="43775.SAMN04489760_10981"/>
<dbReference type="GO" id="GO:0006935">
    <property type="term" value="P:chemotaxis"/>
    <property type="evidence" value="ECO:0007669"/>
    <property type="project" value="InterPro"/>
</dbReference>
<sequence length="186" mass="20463">MADVNNSLAGSWVTDEEETKKILKERALRLAKEPEVPIESVSSLEVLSFMLAGERYAIEARFVVETMPLRVLTPLPGVPAFILGIANVRGRILSVMDLKKFFDLPENGLTDLHKLIVIRYGDLEVGIVADSLLGIRAIPQDSLQPSLPTLTGIREKYLAGLTDEGTIVLQVDKILADERILVNDEG</sequence>
<proteinExistence type="predicted"/>
<protein>
    <submittedName>
        <fullName evidence="2">CheW protein</fullName>
    </submittedName>
</protein>
<keyword evidence="3" id="KW-1185">Reference proteome</keyword>
<name>A0A1H7X5Z4_9BACT</name>
<dbReference type="Gene3D" id="2.30.30.40">
    <property type="entry name" value="SH3 Domains"/>
    <property type="match status" value="1"/>
</dbReference>
<dbReference type="InterPro" id="IPR002545">
    <property type="entry name" value="CheW-lke_dom"/>
</dbReference>
<dbReference type="InterPro" id="IPR039315">
    <property type="entry name" value="CheW"/>
</dbReference>
<dbReference type="PROSITE" id="PS50851">
    <property type="entry name" value="CHEW"/>
    <property type="match status" value="1"/>
</dbReference>
<evidence type="ECO:0000313" key="3">
    <source>
        <dbReference type="Proteomes" id="UP000198744"/>
    </source>
</evidence>
<dbReference type="SUPFAM" id="SSF50341">
    <property type="entry name" value="CheW-like"/>
    <property type="match status" value="1"/>
</dbReference>
<evidence type="ECO:0000259" key="1">
    <source>
        <dbReference type="PROSITE" id="PS50851"/>
    </source>
</evidence>
<dbReference type="AlphaFoldDB" id="A0A1H7X5Z4"/>
<organism evidence="2 3">
    <name type="scientific">Syntrophus gentianae</name>
    <dbReference type="NCBI Taxonomy" id="43775"/>
    <lineage>
        <taxon>Bacteria</taxon>
        <taxon>Pseudomonadati</taxon>
        <taxon>Thermodesulfobacteriota</taxon>
        <taxon>Syntrophia</taxon>
        <taxon>Syntrophales</taxon>
        <taxon>Syntrophaceae</taxon>
        <taxon>Syntrophus</taxon>
    </lineage>
</organism>
<feature type="domain" description="CheW-like" evidence="1">
    <location>
        <begin position="43"/>
        <end position="182"/>
    </location>
</feature>
<dbReference type="InterPro" id="IPR036061">
    <property type="entry name" value="CheW-like_dom_sf"/>
</dbReference>
<dbReference type="SMART" id="SM00260">
    <property type="entry name" value="CheW"/>
    <property type="match status" value="1"/>
</dbReference>
<dbReference type="GO" id="GO:0007165">
    <property type="term" value="P:signal transduction"/>
    <property type="evidence" value="ECO:0007669"/>
    <property type="project" value="InterPro"/>
</dbReference>
<dbReference type="Gene3D" id="2.40.50.180">
    <property type="entry name" value="CheA-289, Domain 4"/>
    <property type="match status" value="1"/>
</dbReference>
<evidence type="ECO:0000313" key="2">
    <source>
        <dbReference type="EMBL" id="SEM29133.1"/>
    </source>
</evidence>
<reference evidence="2 3" key="1">
    <citation type="submission" date="2016-10" db="EMBL/GenBank/DDBJ databases">
        <authorList>
            <person name="de Groot N.N."/>
        </authorList>
    </citation>
    <scope>NUCLEOTIDE SEQUENCE [LARGE SCALE GENOMIC DNA]</scope>
    <source>
        <strain evidence="2 3">DSM 8423</strain>
    </source>
</reference>
<dbReference type="PANTHER" id="PTHR22617">
    <property type="entry name" value="CHEMOTAXIS SENSOR HISTIDINE KINASE-RELATED"/>
    <property type="match status" value="1"/>
</dbReference>
<dbReference type="Pfam" id="PF01584">
    <property type="entry name" value="CheW"/>
    <property type="match status" value="1"/>
</dbReference>
<dbReference type="GO" id="GO:0005829">
    <property type="term" value="C:cytosol"/>
    <property type="evidence" value="ECO:0007669"/>
    <property type="project" value="TreeGrafter"/>
</dbReference>